<evidence type="ECO:0000256" key="10">
    <source>
        <dbReference type="SAM" id="Phobius"/>
    </source>
</evidence>
<feature type="transmembrane region" description="Helical" evidence="10">
    <location>
        <begin position="380"/>
        <end position="406"/>
    </location>
</feature>
<feature type="transmembrane region" description="Helical" evidence="10">
    <location>
        <begin position="418"/>
        <end position="439"/>
    </location>
</feature>
<dbReference type="FunFam" id="1.20.1250.20:FF:000025">
    <property type="entry name" value="probable polyol transporter 4"/>
    <property type="match status" value="1"/>
</dbReference>
<dbReference type="InterPro" id="IPR005828">
    <property type="entry name" value="MFS_sugar_transport-like"/>
</dbReference>
<dbReference type="PRINTS" id="PR00171">
    <property type="entry name" value="SUGRTRNSPORT"/>
</dbReference>
<evidence type="ECO:0000256" key="4">
    <source>
        <dbReference type="ARBA" id="ARBA00022597"/>
    </source>
</evidence>
<comment type="similarity">
    <text evidence="2 9">Belongs to the major facilitator superfamily. Sugar transporter (TC 2.A.1.1) family.</text>
</comment>
<evidence type="ECO:0000256" key="9">
    <source>
        <dbReference type="RuleBase" id="RU003346"/>
    </source>
</evidence>
<dbReference type="GO" id="GO:0015293">
    <property type="term" value="F:symporter activity"/>
    <property type="evidence" value="ECO:0007669"/>
    <property type="project" value="UniProtKB-KW"/>
</dbReference>
<dbReference type="Proteomes" id="UP000636709">
    <property type="component" value="Unassembled WGS sequence"/>
</dbReference>
<evidence type="ECO:0000256" key="7">
    <source>
        <dbReference type="ARBA" id="ARBA00022989"/>
    </source>
</evidence>
<feature type="domain" description="Major facilitator superfamily (MFS) profile" evidence="11">
    <location>
        <begin position="20"/>
        <end position="473"/>
    </location>
</feature>
<keyword evidence="4" id="KW-0762">Sugar transport</keyword>
<evidence type="ECO:0000256" key="2">
    <source>
        <dbReference type="ARBA" id="ARBA00010992"/>
    </source>
</evidence>
<reference evidence="12" key="1">
    <citation type="submission" date="2020-07" db="EMBL/GenBank/DDBJ databases">
        <title>Genome sequence and genetic diversity analysis of an under-domesticated orphan crop, white fonio (Digitaria exilis).</title>
        <authorList>
            <person name="Bennetzen J.L."/>
            <person name="Chen S."/>
            <person name="Ma X."/>
            <person name="Wang X."/>
            <person name="Yssel A.E.J."/>
            <person name="Chaluvadi S.R."/>
            <person name="Johnson M."/>
            <person name="Gangashetty P."/>
            <person name="Hamidou F."/>
            <person name="Sanogo M.D."/>
            <person name="Zwaenepoel A."/>
            <person name="Wallace J."/>
            <person name="Van De Peer Y."/>
            <person name="Van Deynze A."/>
        </authorList>
    </citation>
    <scope>NUCLEOTIDE SEQUENCE</scope>
    <source>
        <tissue evidence="12">Leaves</tissue>
    </source>
</reference>
<dbReference type="Gene3D" id="1.20.1250.20">
    <property type="entry name" value="MFS general substrate transporter like domains"/>
    <property type="match status" value="1"/>
</dbReference>
<feature type="transmembrane region" description="Helical" evidence="10">
    <location>
        <begin position="56"/>
        <end position="74"/>
    </location>
</feature>
<feature type="transmembrane region" description="Helical" evidence="10">
    <location>
        <begin position="445"/>
        <end position="466"/>
    </location>
</feature>
<dbReference type="PANTHER" id="PTHR48020:SF49">
    <property type="entry name" value="SUGAR TRANSPORTER"/>
    <property type="match status" value="1"/>
</dbReference>
<protein>
    <recommendedName>
        <fullName evidence="11">Major facilitator superfamily (MFS) profile domain-containing protein</fullName>
    </recommendedName>
</protein>
<name>A0A835BLF0_9POAL</name>
<feature type="transmembrane region" description="Helical" evidence="10">
    <location>
        <begin position="143"/>
        <end position="161"/>
    </location>
</feature>
<evidence type="ECO:0000313" key="13">
    <source>
        <dbReference type="Proteomes" id="UP000636709"/>
    </source>
</evidence>
<comment type="caution">
    <text evidence="12">The sequence shown here is derived from an EMBL/GenBank/DDBJ whole genome shotgun (WGS) entry which is preliminary data.</text>
</comment>
<keyword evidence="3 9" id="KW-0813">Transport</keyword>
<keyword evidence="5 10" id="KW-0812">Transmembrane</keyword>
<dbReference type="InterPro" id="IPR003663">
    <property type="entry name" value="Sugar/inositol_transpt"/>
</dbReference>
<dbReference type="PROSITE" id="PS50850">
    <property type="entry name" value="MFS"/>
    <property type="match status" value="1"/>
</dbReference>
<feature type="transmembrane region" description="Helical" evidence="10">
    <location>
        <begin position="316"/>
        <end position="338"/>
    </location>
</feature>
<feature type="transmembrane region" description="Helical" evidence="10">
    <location>
        <begin position="21"/>
        <end position="44"/>
    </location>
</feature>
<dbReference type="PANTHER" id="PTHR48020">
    <property type="entry name" value="PROTON MYO-INOSITOL COTRANSPORTER"/>
    <property type="match status" value="1"/>
</dbReference>
<feature type="transmembrane region" description="Helical" evidence="10">
    <location>
        <begin position="86"/>
        <end position="104"/>
    </location>
</feature>
<dbReference type="AlphaFoldDB" id="A0A835BLF0"/>
<evidence type="ECO:0000256" key="1">
    <source>
        <dbReference type="ARBA" id="ARBA00004141"/>
    </source>
</evidence>
<feature type="transmembrane region" description="Helical" evidence="10">
    <location>
        <begin position="173"/>
        <end position="195"/>
    </location>
</feature>
<dbReference type="PROSITE" id="PS00216">
    <property type="entry name" value="SUGAR_TRANSPORT_1"/>
    <property type="match status" value="1"/>
</dbReference>
<evidence type="ECO:0000256" key="8">
    <source>
        <dbReference type="ARBA" id="ARBA00023136"/>
    </source>
</evidence>
<feature type="transmembrane region" description="Helical" evidence="10">
    <location>
        <begin position="110"/>
        <end position="131"/>
    </location>
</feature>
<dbReference type="InterPro" id="IPR036259">
    <property type="entry name" value="MFS_trans_sf"/>
</dbReference>
<evidence type="ECO:0000259" key="11">
    <source>
        <dbReference type="PROSITE" id="PS50850"/>
    </source>
</evidence>
<dbReference type="EMBL" id="JACEFO010001799">
    <property type="protein sequence ID" value="KAF8701643.1"/>
    <property type="molecule type" value="Genomic_DNA"/>
</dbReference>
<sequence length="515" mass="54811">MASSAVEPKKKSNVKYTSTCAILASMASMILGYDMGVLSGAALYIKKDLKISDVQLEIFMGVLNLYSVLGSFAAGRTSDWIGRRYAVVLTAAIFFAGALLMAFATSYAMLMAGQFVAGIGVGYAIMIPPVYTAEISPASARGLLSSLPEVFTHVGMLLGYLSNYAFSGLPLYLGWRVMLGINALPSVLLAIMVLAMPESPRWLVLNGRLRDARVVLDKITDTPQEAAASLADIKAAAGIADDVDGDVVAVPKSSHDVGNEWQVWRELVLSPTPAMRRILLAALGIHFFQQATGIDSFVLYSPRIFMGAGVTDDHRLLGITCGLGATRTLVTLVATFLLDRVGRRPLLLCSTGGMIFSLAGLGAGLTVIGRHKDTTQIPWANGLAIASTVTHNTFYCIGLGSITWVYTSEIFPLRVRALGCAVGVAFNRAISGLVAMTFLSMSKAITIGGSFFLYAGIAVLAWVFFFTSLPETRGRTLEEMGKLFGMTDICVAAEAQGSTAKGNNAVVEMRTTTTV</sequence>
<evidence type="ECO:0000256" key="6">
    <source>
        <dbReference type="ARBA" id="ARBA00022847"/>
    </source>
</evidence>
<keyword evidence="7 10" id="KW-1133">Transmembrane helix</keyword>
<keyword evidence="6" id="KW-0769">Symport</keyword>
<dbReference type="OrthoDB" id="6339427at2759"/>
<feature type="transmembrane region" description="Helical" evidence="10">
    <location>
        <begin position="345"/>
        <end position="368"/>
    </location>
</feature>
<dbReference type="InterPro" id="IPR005829">
    <property type="entry name" value="Sugar_transporter_CS"/>
</dbReference>
<dbReference type="InterPro" id="IPR050814">
    <property type="entry name" value="Myo-inositol_Transporter"/>
</dbReference>
<dbReference type="SUPFAM" id="SSF103473">
    <property type="entry name" value="MFS general substrate transporter"/>
    <property type="match status" value="1"/>
</dbReference>
<organism evidence="12 13">
    <name type="scientific">Digitaria exilis</name>
    <dbReference type="NCBI Taxonomy" id="1010633"/>
    <lineage>
        <taxon>Eukaryota</taxon>
        <taxon>Viridiplantae</taxon>
        <taxon>Streptophyta</taxon>
        <taxon>Embryophyta</taxon>
        <taxon>Tracheophyta</taxon>
        <taxon>Spermatophyta</taxon>
        <taxon>Magnoliopsida</taxon>
        <taxon>Liliopsida</taxon>
        <taxon>Poales</taxon>
        <taxon>Poaceae</taxon>
        <taxon>PACMAD clade</taxon>
        <taxon>Panicoideae</taxon>
        <taxon>Panicodae</taxon>
        <taxon>Paniceae</taxon>
        <taxon>Anthephorinae</taxon>
        <taxon>Digitaria</taxon>
    </lineage>
</organism>
<comment type="subcellular location">
    <subcellularLocation>
        <location evidence="1">Membrane</location>
        <topology evidence="1">Multi-pass membrane protein</topology>
    </subcellularLocation>
</comment>
<gene>
    <name evidence="12" type="ORF">HU200_033483</name>
</gene>
<keyword evidence="13" id="KW-1185">Reference proteome</keyword>
<dbReference type="GO" id="GO:0016020">
    <property type="term" value="C:membrane"/>
    <property type="evidence" value="ECO:0007669"/>
    <property type="project" value="UniProtKB-SubCell"/>
</dbReference>
<evidence type="ECO:0000313" key="12">
    <source>
        <dbReference type="EMBL" id="KAF8701643.1"/>
    </source>
</evidence>
<evidence type="ECO:0000256" key="5">
    <source>
        <dbReference type="ARBA" id="ARBA00022692"/>
    </source>
</evidence>
<dbReference type="Pfam" id="PF00083">
    <property type="entry name" value="Sugar_tr"/>
    <property type="match status" value="1"/>
</dbReference>
<dbReference type="InterPro" id="IPR020846">
    <property type="entry name" value="MFS_dom"/>
</dbReference>
<dbReference type="PROSITE" id="PS00217">
    <property type="entry name" value="SUGAR_TRANSPORT_2"/>
    <property type="match status" value="1"/>
</dbReference>
<evidence type="ECO:0000256" key="3">
    <source>
        <dbReference type="ARBA" id="ARBA00022448"/>
    </source>
</evidence>
<feature type="transmembrane region" description="Helical" evidence="10">
    <location>
        <begin position="278"/>
        <end position="300"/>
    </location>
</feature>
<accession>A0A835BLF0</accession>
<proteinExistence type="inferred from homology"/>
<dbReference type="NCBIfam" id="TIGR00879">
    <property type="entry name" value="SP"/>
    <property type="match status" value="1"/>
</dbReference>
<keyword evidence="8 10" id="KW-0472">Membrane</keyword>